<keyword evidence="9" id="KW-1185">Reference proteome</keyword>
<feature type="domain" description="EamA" evidence="7">
    <location>
        <begin position="8"/>
        <end position="142"/>
    </location>
</feature>
<comment type="similarity">
    <text evidence="2">Belongs to the EamA transporter family.</text>
</comment>
<feature type="transmembrane region" description="Helical" evidence="6">
    <location>
        <begin position="71"/>
        <end position="91"/>
    </location>
</feature>
<dbReference type="EMBL" id="JAAGVY010000006">
    <property type="protein sequence ID" value="NEN22911.1"/>
    <property type="molecule type" value="Genomic_DNA"/>
</dbReference>
<evidence type="ECO:0000313" key="8">
    <source>
        <dbReference type="EMBL" id="NEN22911.1"/>
    </source>
</evidence>
<feature type="transmembrane region" description="Helical" evidence="6">
    <location>
        <begin position="7"/>
        <end position="24"/>
    </location>
</feature>
<feature type="transmembrane region" description="Helical" evidence="6">
    <location>
        <begin position="217"/>
        <end position="238"/>
    </location>
</feature>
<feature type="transmembrane region" description="Helical" evidence="6">
    <location>
        <begin position="184"/>
        <end position="205"/>
    </location>
</feature>
<dbReference type="Proteomes" id="UP000486602">
    <property type="component" value="Unassembled WGS sequence"/>
</dbReference>
<feature type="domain" description="EamA" evidence="7">
    <location>
        <begin position="158"/>
        <end position="293"/>
    </location>
</feature>
<feature type="transmembrane region" description="Helical" evidence="6">
    <location>
        <begin position="97"/>
        <end position="119"/>
    </location>
</feature>
<organism evidence="8 9">
    <name type="scientific">Cryomorpha ignava</name>
    <dbReference type="NCBI Taxonomy" id="101383"/>
    <lineage>
        <taxon>Bacteria</taxon>
        <taxon>Pseudomonadati</taxon>
        <taxon>Bacteroidota</taxon>
        <taxon>Flavobacteriia</taxon>
        <taxon>Flavobacteriales</taxon>
        <taxon>Cryomorphaceae</taxon>
        <taxon>Cryomorpha</taxon>
    </lineage>
</organism>
<dbReference type="Pfam" id="PF00892">
    <property type="entry name" value="EamA"/>
    <property type="match status" value="2"/>
</dbReference>
<feature type="transmembrane region" description="Helical" evidence="6">
    <location>
        <begin position="250"/>
        <end position="269"/>
    </location>
</feature>
<keyword evidence="3 6" id="KW-0812">Transmembrane</keyword>
<gene>
    <name evidence="8" type="ORF">G3O08_05290</name>
</gene>
<dbReference type="PANTHER" id="PTHR32322">
    <property type="entry name" value="INNER MEMBRANE TRANSPORTER"/>
    <property type="match status" value="1"/>
</dbReference>
<dbReference type="PANTHER" id="PTHR32322:SF2">
    <property type="entry name" value="EAMA DOMAIN-CONTAINING PROTEIN"/>
    <property type="match status" value="1"/>
</dbReference>
<sequence length="295" mass="31378">MASTKQWIFLVLLALTWGSSFILMKRGLFAPDGSELFSGIQVGAMRIVFAGLFLSPLALKNIKLLRNGKVWFLLIVGICGNALPAFLFATAQTHIPSALAGMLNATVPLFSLIIAYFIFKVKVNKWQITGLFIGLFAAVGLLISSGGTANQPVSLGYALLILVATLCYAISLNTIKQFLKVESAIAITSLALLLVSPAGLIILLSTDFIPRLSANEFALQGIGAVAILGIVGTALALILFNQLVKDTNTIFASSVTYLIPLVAIAWGLLDGELVKPSQITFALIMLGGVLLINRK</sequence>
<evidence type="ECO:0000256" key="6">
    <source>
        <dbReference type="SAM" id="Phobius"/>
    </source>
</evidence>
<dbReference type="InterPro" id="IPR000620">
    <property type="entry name" value="EamA_dom"/>
</dbReference>
<reference evidence="8 9" key="1">
    <citation type="submission" date="2020-02" db="EMBL/GenBank/DDBJ databases">
        <title>Out from the shadows clarifying the taxonomy of the family Cryomorphaceae and related taxa by utilizing the GTDB taxonomic framework.</title>
        <authorList>
            <person name="Bowman J.P."/>
        </authorList>
    </citation>
    <scope>NUCLEOTIDE SEQUENCE [LARGE SCALE GENOMIC DNA]</scope>
    <source>
        <strain evidence="8 9">QSSC 1-22</strain>
    </source>
</reference>
<evidence type="ECO:0000259" key="7">
    <source>
        <dbReference type="Pfam" id="PF00892"/>
    </source>
</evidence>
<comment type="caution">
    <text evidence="8">The sequence shown here is derived from an EMBL/GenBank/DDBJ whole genome shotgun (WGS) entry which is preliminary data.</text>
</comment>
<evidence type="ECO:0000256" key="2">
    <source>
        <dbReference type="ARBA" id="ARBA00007362"/>
    </source>
</evidence>
<evidence type="ECO:0000313" key="9">
    <source>
        <dbReference type="Proteomes" id="UP000486602"/>
    </source>
</evidence>
<evidence type="ECO:0000256" key="3">
    <source>
        <dbReference type="ARBA" id="ARBA00022692"/>
    </source>
</evidence>
<dbReference type="RefSeq" id="WP_163283634.1">
    <property type="nucleotide sequence ID" value="NZ_JAAGVY010000006.1"/>
</dbReference>
<feature type="transmembrane region" description="Helical" evidence="6">
    <location>
        <begin position="131"/>
        <end position="149"/>
    </location>
</feature>
<comment type="subcellular location">
    <subcellularLocation>
        <location evidence="1">Membrane</location>
        <topology evidence="1">Multi-pass membrane protein</topology>
    </subcellularLocation>
</comment>
<keyword evidence="4 6" id="KW-1133">Transmembrane helix</keyword>
<name>A0A7K3WPF3_9FLAO</name>
<evidence type="ECO:0000256" key="4">
    <source>
        <dbReference type="ARBA" id="ARBA00022989"/>
    </source>
</evidence>
<protein>
    <submittedName>
        <fullName evidence="8">DMT family transporter</fullName>
    </submittedName>
</protein>
<feature type="transmembrane region" description="Helical" evidence="6">
    <location>
        <begin position="275"/>
        <end position="292"/>
    </location>
</feature>
<keyword evidence="5 6" id="KW-0472">Membrane</keyword>
<evidence type="ECO:0000256" key="1">
    <source>
        <dbReference type="ARBA" id="ARBA00004141"/>
    </source>
</evidence>
<accession>A0A7K3WPF3</accession>
<dbReference type="GO" id="GO:0016020">
    <property type="term" value="C:membrane"/>
    <property type="evidence" value="ECO:0007669"/>
    <property type="project" value="UniProtKB-SubCell"/>
</dbReference>
<proteinExistence type="inferred from homology"/>
<dbReference type="InterPro" id="IPR037185">
    <property type="entry name" value="EmrE-like"/>
</dbReference>
<dbReference type="InterPro" id="IPR050638">
    <property type="entry name" value="AA-Vitamin_Transporters"/>
</dbReference>
<feature type="transmembrane region" description="Helical" evidence="6">
    <location>
        <begin position="36"/>
        <end position="59"/>
    </location>
</feature>
<feature type="transmembrane region" description="Helical" evidence="6">
    <location>
        <begin position="155"/>
        <end position="172"/>
    </location>
</feature>
<evidence type="ECO:0000256" key="5">
    <source>
        <dbReference type="ARBA" id="ARBA00023136"/>
    </source>
</evidence>
<dbReference type="AlphaFoldDB" id="A0A7K3WPF3"/>
<dbReference type="SUPFAM" id="SSF103481">
    <property type="entry name" value="Multidrug resistance efflux transporter EmrE"/>
    <property type="match status" value="2"/>
</dbReference>